<evidence type="ECO:0000313" key="4">
    <source>
        <dbReference type="Proteomes" id="UP001595823"/>
    </source>
</evidence>
<gene>
    <name evidence="3" type="ORF">ACFPET_07520</name>
</gene>
<feature type="region of interest" description="Disordered" evidence="1">
    <location>
        <begin position="1"/>
        <end position="34"/>
    </location>
</feature>
<keyword evidence="2" id="KW-1133">Transmembrane helix</keyword>
<evidence type="ECO:0000313" key="3">
    <source>
        <dbReference type="EMBL" id="MFC4335044.1"/>
    </source>
</evidence>
<feature type="compositionally biased region" description="Polar residues" evidence="1">
    <location>
        <begin position="1"/>
        <end position="16"/>
    </location>
</feature>
<proteinExistence type="predicted"/>
<evidence type="ECO:0008006" key="5">
    <source>
        <dbReference type="Google" id="ProtNLM"/>
    </source>
</evidence>
<evidence type="ECO:0000256" key="1">
    <source>
        <dbReference type="SAM" id="MobiDB-lite"/>
    </source>
</evidence>
<feature type="transmembrane region" description="Helical" evidence="2">
    <location>
        <begin position="119"/>
        <end position="140"/>
    </location>
</feature>
<reference evidence="4" key="1">
    <citation type="journal article" date="2019" name="Int. J. Syst. Evol. Microbiol.">
        <title>The Global Catalogue of Microorganisms (GCM) 10K type strain sequencing project: providing services to taxonomists for standard genome sequencing and annotation.</title>
        <authorList>
            <consortium name="The Broad Institute Genomics Platform"/>
            <consortium name="The Broad Institute Genome Sequencing Center for Infectious Disease"/>
            <person name="Wu L."/>
            <person name="Ma J."/>
        </authorList>
    </citation>
    <scope>NUCLEOTIDE SEQUENCE [LARGE SCALE GENOMIC DNA]</scope>
    <source>
        <strain evidence="4">IBRC-M 10908</strain>
    </source>
</reference>
<keyword evidence="4" id="KW-1185">Reference proteome</keyword>
<keyword evidence="2" id="KW-0812">Transmembrane</keyword>
<name>A0ABV8TX34_9ACTN</name>
<feature type="transmembrane region" description="Helical" evidence="2">
    <location>
        <begin position="93"/>
        <end position="112"/>
    </location>
</feature>
<protein>
    <recommendedName>
        <fullName evidence="5">DUF2567 domain-containing protein</fullName>
    </recommendedName>
</protein>
<sequence length="225" mass="24574">MTESPIQASQNPAEQSEGTEEAAAEPRSESRRRPRRGATFGVALLTALALTALGYPLAWWWQAVTPRVEIVSRGEGGWATAERYPDQFVAADLTFALTGAVAGLLAAVIVWHRLRRYRGVLMLFGLAAGCLGNQIVSWHWGVTQFNSFWEAVRAAPAGWHLWRPPTVKLAEIDGPGAWDALSSGRYTEVFSHLELGVVAVMAFVAVFVYTGMSGWSRYAGLRPAD</sequence>
<dbReference type="Proteomes" id="UP001595823">
    <property type="component" value="Unassembled WGS sequence"/>
</dbReference>
<dbReference type="EMBL" id="JBHSDK010000011">
    <property type="protein sequence ID" value="MFC4335044.1"/>
    <property type="molecule type" value="Genomic_DNA"/>
</dbReference>
<feature type="transmembrane region" description="Helical" evidence="2">
    <location>
        <begin position="37"/>
        <end position="61"/>
    </location>
</feature>
<comment type="caution">
    <text evidence="3">The sequence shown here is derived from an EMBL/GenBank/DDBJ whole genome shotgun (WGS) entry which is preliminary data.</text>
</comment>
<organism evidence="3 4">
    <name type="scientific">Salininema proteolyticum</name>
    <dbReference type="NCBI Taxonomy" id="1607685"/>
    <lineage>
        <taxon>Bacteria</taxon>
        <taxon>Bacillati</taxon>
        <taxon>Actinomycetota</taxon>
        <taxon>Actinomycetes</taxon>
        <taxon>Glycomycetales</taxon>
        <taxon>Glycomycetaceae</taxon>
        <taxon>Salininema</taxon>
    </lineage>
</organism>
<evidence type="ECO:0000256" key="2">
    <source>
        <dbReference type="SAM" id="Phobius"/>
    </source>
</evidence>
<accession>A0ABV8TX34</accession>
<dbReference type="RefSeq" id="WP_380619343.1">
    <property type="nucleotide sequence ID" value="NZ_JBHSDK010000011.1"/>
</dbReference>
<keyword evidence="2" id="KW-0472">Membrane</keyword>
<feature type="transmembrane region" description="Helical" evidence="2">
    <location>
        <begin position="189"/>
        <end position="212"/>
    </location>
</feature>